<dbReference type="GO" id="GO:0005524">
    <property type="term" value="F:ATP binding"/>
    <property type="evidence" value="ECO:0007669"/>
    <property type="project" value="UniProtKB-KW"/>
</dbReference>
<dbReference type="RefSeq" id="WP_186886608.1">
    <property type="nucleotide sequence ID" value="NZ_JACONZ010000001.1"/>
</dbReference>
<proteinExistence type="predicted"/>
<keyword evidence="2 5" id="KW-0067">ATP-binding</keyword>
<dbReference type="AlphaFoldDB" id="A0A923I8K3"/>
<dbReference type="Gene3D" id="3.40.50.300">
    <property type="entry name" value="P-loop containing nucleotide triphosphate hydrolases"/>
    <property type="match status" value="2"/>
</dbReference>
<dbReference type="CDD" id="cd03221">
    <property type="entry name" value="ABCF_EF-3"/>
    <property type="match status" value="2"/>
</dbReference>
<dbReference type="Pfam" id="PF00005">
    <property type="entry name" value="ABC_tran"/>
    <property type="match status" value="2"/>
</dbReference>
<organism evidence="5 6">
    <name type="scientific">Anaerofilum hominis</name>
    <dbReference type="NCBI Taxonomy" id="2763016"/>
    <lineage>
        <taxon>Bacteria</taxon>
        <taxon>Bacillati</taxon>
        <taxon>Bacillota</taxon>
        <taxon>Clostridia</taxon>
        <taxon>Eubacteriales</taxon>
        <taxon>Oscillospiraceae</taxon>
        <taxon>Anaerofilum</taxon>
    </lineage>
</organism>
<dbReference type="InterPro" id="IPR037118">
    <property type="entry name" value="Val-tRNA_synth_C_sf"/>
</dbReference>
<reference evidence="5" key="1">
    <citation type="submission" date="2020-08" db="EMBL/GenBank/DDBJ databases">
        <title>Genome public.</title>
        <authorList>
            <person name="Liu C."/>
            <person name="Sun Q."/>
        </authorList>
    </citation>
    <scope>NUCLEOTIDE SEQUENCE</scope>
    <source>
        <strain evidence="5">BX8</strain>
    </source>
</reference>
<protein>
    <submittedName>
        <fullName evidence="5">ABC-F family ATP-binding cassette domain-containing protein</fullName>
    </submittedName>
</protein>
<keyword evidence="6" id="KW-1185">Reference proteome</keyword>
<dbReference type="PROSITE" id="PS50893">
    <property type="entry name" value="ABC_TRANSPORTER_2"/>
    <property type="match status" value="2"/>
</dbReference>
<dbReference type="SUPFAM" id="SSF52540">
    <property type="entry name" value="P-loop containing nucleoside triphosphate hydrolases"/>
    <property type="match status" value="2"/>
</dbReference>
<gene>
    <name evidence="5" type="ORF">H8S23_01850</name>
</gene>
<dbReference type="InterPro" id="IPR027417">
    <property type="entry name" value="P-loop_NTPase"/>
</dbReference>
<evidence type="ECO:0000256" key="1">
    <source>
        <dbReference type="ARBA" id="ARBA00022741"/>
    </source>
</evidence>
<feature type="domain" description="ABC transporter" evidence="4">
    <location>
        <begin position="324"/>
        <end position="535"/>
    </location>
</feature>
<dbReference type="InterPro" id="IPR003593">
    <property type="entry name" value="AAA+_ATPase"/>
</dbReference>
<keyword evidence="1" id="KW-0547">Nucleotide-binding</keyword>
<dbReference type="GO" id="GO:0016887">
    <property type="term" value="F:ATP hydrolysis activity"/>
    <property type="evidence" value="ECO:0007669"/>
    <property type="project" value="InterPro"/>
</dbReference>
<dbReference type="PANTHER" id="PTHR42855:SF2">
    <property type="entry name" value="DRUG RESISTANCE ABC TRANSPORTER,ATP-BINDING PROTEIN"/>
    <property type="match status" value="1"/>
</dbReference>
<feature type="compositionally biased region" description="Basic and acidic residues" evidence="3">
    <location>
        <begin position="539"/>
        <end position="558"/>
    </location>
</feature>
<name>A0A923I8K3_9FIRM</name>
<dbReference type="InterPro" id="IPR017871">
    <property type="entry name" value="ABC_transporter-like_CS"/>
</dbReference>
<accession>A0A923I8K3</accession>
<dbReference type="EMBL" id="JACONZ010000001">
    <property type="protein sequence ID" value="MBC5580243.1"/>
    <property type="molecule type" value="Genomic_DNA"/>
</dbReference>
<dbReference type="FunFam" id="3.40.50.300:FF:000011">
    <property type="entry name" value="Putative ABC transporter ATP-binding component"/>
    <property type="match status" value="1"/>
</dbReference>
<feature type="domain" description="ABC transporter" evidence="4">
    <location>
        <begin position="3"/>
        <end position="256"/>
    </location>
</feature>
<dbReference type="Pfam" id="PF12848">
    <property type="entry name" value="ABC_tran_Xtn"/>
    <property type="match status" value="1"/>
</dbReference>
<dbReference type="Proteomes" id="UP000659630">
    <property type="component" value="Unassembled WGS sequence"/>
</dbReference>
<evidence type="ECO:0000256" key="2">
    <source>
        <dbReference type="ARBA" id="ARBA00022840"/>
    </source>
</evidence>
<sequence length="631" mass="71079">MLITLQKTGKSFGAERVLRDVTAAVDRQDRIGIIGENGTGKTTLLRIITGELQPDEGEVTYSHNLTWGYLEQNAALDTTRTVWQEMEDAYAPALAAMAELEEVNRTLALRPGDAALLERHAAASAVIDAQDAYNRDVQIKKVLAGMAFPPDTHDKPVKVLSGGERTRLQLAKLLLQNPDVLILDEPTNHLDFETLEWLEAYLKTYAGAILTVSHDRYFLDAVTNRTWELEQNTITCYKGNYSAYLPQKELAVAVQQKQHDADVARAKKLQEYVDKNLVRASTTRMAQSRRRQLEKMEITEQPHRAGYELKFRFEYDLDPYEDVLTTKKLCVSAGGGRLVSDLDLNVLRGDRLVIAGPNGTGKSTLLRVLAGRLKPDSGAVRLGSGVKLSTFEQQQHRAGGRVIDAIWNKYPRMTELEVRSHLARLGFKGEEVFKEVPTLSGGELSRLRFAEILLERPNLLFLDEPTNHLDIYMRESLSQALAAFTGTLLLVTHDRYLMNSLACPILYLENGGATFYAGYRQLLARTTMEAPQGAGRRKAAAEAGERPQRSQKEERRLKAEVRSRAKELEREIEALGADILEMEQSLSVPEIASDHLRLTELCDDLDDARFRQNELYAEWERLLEEHGEYLE</sequence>
<evidence type="ECO:0000313" key="5">
    <source>
        <dbReference type="EMBL" id="MBC5580243.1"/>
    </source>
</evidence>
<dbReference type="InterPro" id="IPR003439">
    <property type="entry name" value="ABC_transporter-like_ATP-bd"/>
</dbReference>
<dbReference type="PANTHER" id="PTHR42855">
    <property type="entry name" value="ABC TRANSPORTER ATP-BINDING SUBUNIT"/>
    <property type="match status" value="1"/>
</dbReference>
<feature type="region of interest" description="Disordered" evidence="3">
    <location>
        <begin position="530"/>
        <end position="558"/>
    </location>
</feature>
<dbReference type="PROSITE" id="PS00211">
    <property type="entry name" value="ABC_TRANSPORTER_1"/>
    <property type="match status" value="2"/>
</dbReference>
<dbReference type="InterPro" id="IPR051309">
    <property type="entry name" value="ABCF_ATPase"/>
</dbReference>
<evidence type="ECO:0000259" key="4">
    <source>
        <dbReference type="PROSITE" id="PS50893"/>
    </source>
</evidence>
<dbReference type="Gene3D" id="1.10.287.380">
    <property type="entry name" value="Valyl-tRNA synthetase, C-terminal domain"/>
    <property type="match status" value="1"/>
</dbReference>
<evidence type="ECO:0000313" key="6">
    <source>
        <dbReference type="Proteomes" id="UP000659630"/>
    </source>
</evidence>
<comment type="caution">
    <text evidence="5">The sequence shown here is derived from an EMBL/GenBank/DDBJ whole genome shotgun (WGS) entry which is preliminary data.</text>
</comment>
<dbReference type="InterPro" id="IPR032781">
    <property type="entry name" value="ABC_tran_Xtn"/>
</dbReference>
<evidence type="ECO:0000256" key="3">
    <source>
        <dbReference type="SAM" id="MobiDB-lite"/>
    </source>
</evidence>
<dbReference type="SMART" id="SM00382">
    <property type="entry name" value="AAA"/>
    <property type="match status" value="2"/>
</dbReference>